<evidence type="ECO:0000313" key="1">
    <source>
        <dbReference type="EMBL" id="EJN58922.1"/>
    </source>
</evidence>
<dbReference type="Proteomes" id="UP000007813">
    <property type="component" value="Unassembled WGS sequence"/>
</dbReference>
<dbReference type="AlphaFoldDB" id="J3EVZ0"/>
<protein>
    <recommendedName>
        <fullName evidence="3">CHAT domain-containing protein</fullName>
    </recommendedName>
</protein>
<gene>
    <name evidence="1" type="ORF">HSB1_23430</name>
</gene>
<accession>J3EVZ0</accession>
<dbReference type="OrthoDB" id="269729at2157"/>
<evidence type="ECO:0008006" key="3">
    <source>
        <dbReference type="Google" id="ProtNLM"/>
    </source>
</evidence>
<comment type="caution">
    <text evidence="1">The sequence shown here is derived from an EMBL/GenBank/DDBJ whole genome shotgun (WGS) entry which is preliminary data.</text>
</comment>
<proteinExistence type="predicted"/>
<name>J3EVZ0_9EURY</name>
<evidence type="ECO:0000313" key="2">
    <source>
        <dbReference type="Proteomes" id="UP000007813"/>
    </source>
</evidence>
<dbReference type="eggNOG" id="arCOG06229">
    <property type="taxonomic scope" value="Archaea"/>
</dbReference>
<reference evidence="1 2" key="1">
    <citation type="journal article" date="2012" name="J. Bacteriol.">
        <title>Draft Genome Sequence of the Extremely Halophilic Archaeon Halogranum salarium B-1T.</title>
        <authorList>
            <person name="Kim K.K."/>
            <person name="Lee K.C."/>
            <person name="Lee J.S."/>
        </authorList>
    </citation>
    <scope>NUCLEOTIDE SEQUENCE [LARGE SCALE GENOMIC DNA]</scope>
    <source>
        <strain evidence="1 2">B-1</strain>
    </source>
</reference>
<dbReference type="PATRIC" id="fig|1210908.3.peg.2245"/>
<organism evidence="1 2">
    <name type="scientific">Halogranum salarium B-1</name>
    <dbReference type="NCBI Taxonomy" id="1210908"/>
    <lineage>
        <taxon>Archaea</taxon>
        <taxon>Methanobacteriati</taxon>
        <taxon>Methanobacteriota</taxon>
        <taxon>Stenosarchaea group</taxon>
        <taxon>Halobacteria</taxon>
        <taxon>Halobacteriales</taxon>
        <taxon>Haloferacaceae</taxon>
    </lineage>
</organism>
<sequence length="679" mass="75289">MIEVDSTETGIRAVDSAKTTMQVDVTDWTPRDKQRSLSRPVDATLTGTASELRFPPVLVVAEQLDTDTQFELGSDVGPVDLPSAQYLVRVESGILAYVRFDGAARLEKPGYEQAVLSFDDITEVTLGFRSRVESPPETITVPETTDGLATALSLLSAGYRTTTPDRSFPTMHGHPPLIELGDELDVPDAVVEQREAVDVTLTVPPRFDYLFPASSLAHYLGATVRTESNVTPTLRTPDQTWELPPLPEFPRECAALLRRVFMLDCLVRNAGPHGTDLEEMRHLDTLGLNADRLYDRSLAARLDAYIETPFERVSDELPQWHLSMYVDPTLDHVETLPSLLRTLPNVFLPSSEPLSGSERLTRSLDDFYRQREASVSVDLVDPDLGPGRVHGWLAPGVPIDVFKAVPSAYTNRLKYYQQVSESMSVVAVLNDNDMAEEHAEAARIYRERATELDLDITVREHLSTDELAEVFETPSDLVHYIGHCEESGLRCRDGHLSISSLDESHAQSFFLNACGSFHEGVELVKKGSVAGAVTFNKVLDSQAARVGTVFVRLLMNGFCIERALRLARRRIMTGKDYAVVGDGTHTLAQGENYVPAEATLSHRPDGAFDLQYEVFSPSAHGGYFQPRLPDTEQSHLIGQTTSHRLDRDTLVEFLNLANAPVVYDGDIHWSKELVLSSDE</sequence>
<dbReference type="RefSeq" id="WP_009367425.1">
    <property type="nucleotide sequence ID" value="NZ_ALJD01000006.1"/>
</dbReference>
<dbReference type="EMBL" id="ALJD01000006">
    <property type="protein sequence ID" value="EJN58922.1"/>
    <property type="molecule type" value="Genomic_DNA"/>
</dbReference>